<dbReference type="OrthoDB" id="5674341at2"/>
<accession>A0A3A1Y4B8</accession>
<dbReference type="RefSeq" id="WP_119497207.1">
    <property type="nucleotide sequence ID" value="NZ_NRJH01000045.1"/>
</dbReference>
<gene>
    <name evidence="2" type="ORF">CJP74_05115</name>
</gene>
<dbReference type="EMBL" id="NRJH01000045">
    <property type="protein sequence ID" value="RIY32149.1"/>
    <property type="molecule type" value="Genomic_DNA"/>
</dbReference>
<comment type="caution">
    <text evidence="2">The sequence shown here is derived from an EMBL/GenBank/DDBJ whole genome shotgun (WGS) entry which is preliminary data.</text>
</comment>
<evidence type="ECO:0000313" key="2">
    <source>
        <dbReference type="EMBL" id="RIY32149.1"/>
    </source>
</evidence>
<feature type="region of interest" description="Disordered" evidence="1">
    <location>
        <begin position="193"/>
        <end position="271"/>
    </location>
</feature>
<keyword evidence="3" id="KW-1185">Reference proteome</keyword>
<evidence type="ECO:0000313" key="3">
    <source>
        <dbReference type="Proteomes" id="UP000266258"/>
    </source>
</evidence>
<protein>
    <submittedName>
        <fullName evidence="2">Uncharacterized protein</fullName>
    </submittedName>
</protein>
<name>A0A3A1Y4B8_9GAMM</name>
<dbReference type="AlphaFoldDB" id="A0A3A1Y4B8"/>
<sequence length="271" mass="30285">MTQKIDFSGQSLEGIEDSHVYVPDTQSDYRSYHTGKSIKTIKNPNPLIQTQITNIVNLPAFCTATGNPGKGSYLKISYPAHNKMLEVFTFEKYINSFIGHKIVRDVEFLAQEIAVEAAIALDSPLHLEAEFVLVGFKYGQSVKVELEITEQVLQVYKGQYREKYLAFLDKGEVKESEDKTTFLERVAAQTQEPAQCPIKGKEQAQADSQKPEPAQCPVKGKEQAQAASQKPEEKQNPQAQGEYSDEQTCPFVTREQARPGATCPVTGKKYE</sequence>
<evidence type="ECO:0000256" key="1">
    <source>
        <dbReference type="SAM" id="MobiDB-lite"/>
    </source>
</evidence>
<reference evidence="2 3" key="1">
    <citation type="submission" date="2017-08" db="EMBL/GenBank/DDBJ databases">
        <title>Reclassification of Bisgaard taxon 37 and 44.</title>
        <authorList>
            <person name="Christensen H."/>
        </authorList>
    </citation>
    <scope>NUCLEOTIDE SEQUENCE [LARGE SCALE GENOMIC DNA]</scope>
    <source>
        <strain evidence="2 3">B96_4</strain>
    </source>
</reference>
<proteinExistence type="predicted"/>
<dbReference type="Proteomes" id="UP000266258">
    <property type="component" value="Unassembled WGS sequence"/>
</dbReference>
<organism evidence="2 3">
    <name type="scientific">Psittacicella melopsittaci</name>
    <dbReference type="NCBI Taxonomy" id="2028576"/>
    <lineage>
        <taxon>Bacteria</taxon>
        <taxon>Pseudomonadati</taxon>
        <taxon>Pseudomonadota</taxon>
        <taxon>Gammaproteobacteria</taxon>
        <taxon>Pasteurellales</taxon>
        <taxon>Psittacicellaceae</taxon>
        <taxon>Psittacicella</taxon>
    </lineage>
</organism>